<keyword evidence="5" id="KW-0833">Ubl conjugation pathway</keyword>
<dbReference type="PANTHER" id="PTHR12830">
    <property type="entry name" value="ANAPHASE-PROMOTING COMPLEX SUBUNIT 5"/>
    <property type="match status" value="1"/>
</dbReference>
<dbReference type="InterPro" id="IPR037679">
    <property type="entry name" value="Apc5"/>
</dbReference>
<evidence type="ECO:0000256" key="8">
    <source>
        <dbReference type="ARBA" id="ARBA00045696"/>
    </source>
</evidence>
<evidence type="ECO:0000313" key="10">
    <source>
        <dbReference type="EMBL" id="OQV21805.1"/>
    </source>
</evidence>
<dbReference type="GO" id="GO:0045842">
    <property type="term" value="P:positive regulation of mitotic metaphase/anaphase transition"/>
    <property type="evidence" value="ECO:0007669"/>
    <property type="project" value="TreeGrafter"/>
</dbReference>
<evidence type="ECO:0000256" key="6">
    <source>
        <dbReference type="ARBA" id="ARBA00023306"/>
    </source>
</evidence>
<gene>
    <name evidence="10" type="ORF">BV898_04380</name>
</gene>
<dbReference type="SUPFAM" id="SSF48452">
    <property type="entry name" value="TPR-like"/>
    <property type="match status" value="1"/>
</dbReference>
<evidence type="ECO:0000259" key="9">
    <source>
        <dbReference type="Pfam" id="PF12862"/>
    </source>
</evidence>
<comment type="caution">
    <text evidence="10">The sequence shown here is derived from an EMBL/GenBank/DDBJ whole genome shotgun (WGS) entry which is preliminary data.</text>
</comment>
<dbReference type="Proteomes" id="UP000192578">
    <property type="component" value="Unassembled WGS sequence"/>
</dbReference>
<proteinExistence type="inferred from homology"/>
<comment type="similarity">
    <text evidence="1">Belongs to the APC5 family.</text>
</comment>
<evidence type="ECO:0000256" key="3">
    <source>
        <dbReference type="ARBA" id="ARBA00022618"/>
    </source>
</evidence>
<keyword evidence="6" id="KW-0131">Cell cycle</keyword>
<dbReference type="InterPro" id="IPR011990">
    <property type="entry name" value="TPR-like_helical_dom_sf"/>
</dbReference>
<keyword evidence="3" id="KW-0132">Cell division</keyword>
<protein>
    <recommendedName>
        <fullName evidence="2">Anaphase-promoting complex subunit 5</fullName>
    </recommendedName>
    <alternativeName>
        <fullName evidence="7">Cyclosome subunit 5</fullName>
    </alternativeName>
</protein>
<dbReference type="Pfam" id="PF12862">
    <property type="entry name" value="ANAPC5"/>
    <property type="match status" value="1"/>
</dbReference>
<dbReference type="OrthoDB" id="2504561at2759"/>
<sequence>MAHIDSILKGRPAEILSPYKLIVAVLIREYIRLRRELCPDLFSPKMTSLAKEKERDECRNYVTRNSIDLDNFALSAKEAFDTLRLLQHLARSPERSFSCLIYIIRRVLNKAHFLLFQRVIELFKKDDQDEIARYVDCNLGQVMHAAKMENATGSLFVQNVKVTFDEMTFTTCERFNDAVLEYINAGFMQMGEVYGKSPLSPDKESGSNGASVGVTESQTGYVLCREADLIETNPQAAGDLSFADEQVARVLDLKPSVENVAFVQYLDDIRRKNYQGALDALHRYSVLKGIPDERPWRNGDQSPALQPGGASLHICIMHFTAGHSALALESLKECIFLAQEKGATELLSTCMYWLAALELNNNQYEKLYRGARGGEFVRYPDVLRQFAAAIARFDALSGASMLKAFHDLNYSEAINDAACGCAALIQQYTTRATMWKLYGFEDLAVVYAQASVQLLAGAQPNGFPVANDAVALSLGLLLEQAVRKNDQPALEVLFDYSHETFPIDSSKEWHAWGLAELAWKYQKNFHQQDYGACEVIVDQLSVINPAEASLRRAELLYAKDLMPRKALILLSEMYDAGRNISAHIDDISKFSITLKLRILRLKGEIYLKTGCELEALETAKEALGLSVDHPNSLLKAKVQLQLAYIWYHLKELSQSRNCMALSFPVLCGCGCPLDEAKAWFLKGKLITPKNSLEEIRCYEHALELFSRCSSVADMLECLRLLAVLYDTMGQTASRDHVCGLFLTLHDKFPHIAVEKSL</sequence>
<dbReference type="AlphaFoldDB" id="A0A1W0X2W3"/>
<evidence type="ECO:0000256" key="5">
    <source>
        <dbReference type="ARBA" id="ARBA00022786"/>
    </source>
</evidence>
<dbReference type="UniPathway" id="UPA00143"/>
<name>A0A1W0X2W3_HYPEX</name>
<keyword evidence="4" id="KW-0498">Mitosis</keyword>
<evidence type="ECO:0000256" key="2">
    <source>
        <dbReference type="ARBA" id="ARBA00016066"/>
    </source>
</evidence>
<evidence type="ECO:0000256" key="4">
    <source>
        <dbReference type="ARBA" id="ARBA00022776"/>
    </source>
</evidence>
<dbReference type="GO" id="GO:0005680">
    <property type="term" value="C:anaphase-promoting complex"/>
    <property type="evidence" value="ECO:0007669"/>
    <property type="project" value="InterPro"/>
</dbReference>
<evidence type="ECO:0000256" key="1">
    <source>
        <dbReference type="ARBA" id="ARBA00007450"/>
    </source>
</evidence>
<dbReference type="GO" id="GO:0051301">
    <property type="term" value="P:cell division"/>
    <property type="evidence" value="ECO:0007669"/>
    <property type="project" value="UniProtKB-KW"/>
</dbReference>
<organism evidence="10 11">
    <name type="scientific">Hypsibius exemplaris</name>
    <name type="common">Freshwater tardigrade</name>
    <dbReference type="NCBI Taxonomy" id="2072580"/>
    <lineage>
        <taxon>Eukaryota</taxon>
        <taxon>Metazoa</taxon>
        <taxon>Ecdysozoa</taxon>
        <taxon>Tardigrada</taxon>
        <taxon>Eutardigrada</taxon>
        <taxon>Parachela</taxon>
        <taxon>Hypsibioidea</taxon>
        <taxon>Hypsibiidae</taxon>
        <taxon>Hypsibius</taxon>
    </lineage>
</organism>
<accession>A0A1W0X2W3</accession>
<dbReference type="GO" id="GO:0031145">
    <property type="term" value="P:anaphase-promoting complex-dependent catabolic process"/>
    <property type="evidence" value="ECO:0007669"/>
    <property type="project" value="TreeGrafter"/>
</dbReference>
<keyword evidence="11" id="KW-1185">Reference proteome</keyword>
<dbReference type="Gene3D" id="1.25.40.10">
    <property type="entry name" value="Tetratricopeptide repeat domain"/>
    <property type="match status" value="1"/>
</dbReference>
<comment type="function">
    <text evidence="8">Component of the anaphase promoting complex/cyclosome (APC/C), a cell cycle-regulated E3 ubiquitin ligase that controls progression through mitosis and the G1 phase of the cell cycle. The APC/C complex acts by mediating ubiquitination and subsequent degradation of target proteins: it mainly mediates the formation of 'Lys-11'-linked polyubiquitin chains and, to a lower extent, the formation of 'Lys-48'- and 'Lys-63'-linked polyubiquitin chains. The APC/C complex catalyzes assembly of branched 'Lys-11'-/'Lys-48'-linked branched ubiquitin chains on target proteins.</text>
</comment>
<evidence type="ECO:0000256" key="7">
    <source>
        <dbReference type="ARBA" id="ARBA00031069"/>
    </source>
</evidence>
<dbReference type="GO" id="GO:0070979">
    <property type="term" value="P:protein K11-linked ubiquitination"/>
    <property type="evidence" value="ECO:0007669"/>
    <property type="project" value="TreeGrafter"/>
</dbReference>
<dbReference type="PANTHER" id="PTHR12830:SF9">
    <property type="entry name" value="ANAPHASE-PROMOTING COMPLEX SUBUNIT 5"/>
    <property type="match status" value="1"/>
</dbReference>
<dbReference type="EMBL" id="MTYJ01000021">
    <property type="protein sequence ID" value="OQV21805.1"/>
    <property type="molecule type" value="Genomic_DNA"/>
</dbReference>
<reference evidence="11" key="1">
    <citation type="submission" date="2017-01" db="EMBL/GenBank/DDBJ databases">
        <title>Comparative genomics of anhydrobiosis in the tardigrade Hypsibius dujardini.</title>
        <authorList>
            <person name="Yoshida Y."/>
            <person name="Koutsovoulos G."/>
            <person name="Laetsch D."/>
            <person name="Stevens L."/>
            <person name="Kumar S."/>
            <person name="Horikawa D."/>
            <person name="Ishino K."/>
            <person name="Komine S."/>
            <person name="Tomita M."/>
            <person name="Blaxter M."/>
            <person name="Arakawa K."/>
        </authorList>
    </citation>
    <scope>NUCLEOTIDE SEQUENCE [LARGE SCALE GENOMIC DNA]</scope>
    <source>
        <strain evidence="11">Z151</strain>
    </source>
</reference>
<feature type="domain" description="Anaphase-promoting complex subunit 5" evidence="9">
    <location>
        <begin position="262"/>
        <end position="358"/>
    </location>
</feature>
<dbReference type="InterPro" id="IPR026000">
    <property type="entry name" value="Apc5_dom"/>
</dbReference>
<evidence type="ECO:0000313" key="11">
    <source>
        <dbReference type="Proteomes" id="UP000192578"/>
    </source>
</evidence>